<keyword evidence="2" id="KW-1185">Reference proteome</keyword>
<evidence type="ECO:0000313" key="2">
    <source>
        <dbReference type="Proteomes" id="UP001365405"/>
    </source>
</evidence>
<dbReference type="RefSeq" id="WP_341412341.1">
    <property type="nucleotide sequence ID" value="NZ_JBBUTH010000010.1"/>
</dbReference>
<proteinExistence type="predicted"/>
<protein>
    <submittedName>
        <fullName evidence="1">Uncharacterized protein</fullName>
    </submittedName>
</protein>
<name>A0ABU9CLA5_9BURK</name>
<dbReference type="EMBL" id="JBBUTH010000010">
    <property type="protein sequence ID" value="MEK8052613.1"/>
    <property type="molecule type" value="Genomic_DNA"/>
</dbReference>
<dbReference type="Proteomes" id="UP001365405">
    <property type="component" value="Unassembled WGS sequence"/>
</dbReference>
<sequence>MLIEKTCSLKSTQAAGSRAQIVLDALARLKTFFEKIEVNLL</sequence>
<accession>A0ABU9CLA5</accession>
<comment type="caution">
    <text evidence="1">The sequence shown here is derived from an EMBL/GenBank/DDBJ whole genome shotgun (WGS) entry which is preliminary data.</text>
</comment>
<reference evidence="1 2" key="1">
    <citation type="submission" date="2024-04" db="EMBL/GenBank/DDBJ databases">
        <title>Novel species of the genus Ideonella isolated from streams.</title>
        <authorList>
            <person name="Lu H."/>
        </authorList>
    </citation>
    <scope>NUCLEOTIDE SEQUENCE [LARGE SCALE GENOMIC DNA]</scope>
    <source>
        <strain evidence="1 2">DXS22W</strain>
    </source>
</reference>
<evidence type="ECO:0000313" key="1">
    <source>
        <dbReference type="EMBL" id="MEK8052613.1"/>
    </source>
</evidence>
<gene>
    <name evidence="1" type="ORF">AACH10_20355</name>
</gene>
<organism evidence="1 2">
    <name type="scientific">Pseudaquabacterium inlustre</name>
    <dbReference type="NCBI Taxonomy" id="2984192"/>
    <lineage>
        <taxon>Bacteria</taxon>
        <taxon>Pseudomonadati</taxon>
        <taxon>Pseudomonadota</taxon>
        <taxon>Betaproteobacteria</taxon>
        <taxon>Burkholderiales</taxon>
        <taxon>Sphaerotilaceae</taxon>
        <taxon>Pseudaquabacterium</taxon>
    </lineage>
</organism>